<dbReference type="PROSITE" id="PS00178">
    <property type="entry name" value="AA_TRNA_LIGASE_I"/>
    <property type="match status" value="1"/>
</dbReference>
<feature type="domain" description="Glutamyl/glutaminyl-tRNA synthetase class Ib catalytic" evidence="12">
    <location>
        <begin position="3"/>
        <end position="312"/>
    </location>
</feature>
<dbReference type="InterPro" id="IPR020752">
    <property type="entry name" value="Glu-tRNA-synth_I_codon-bd_sub1"/>
</dbReference>
<feature type="short sequence motif" description="'HIGH' region" evidence="11">
    <location>
        <begin position="9"/>
        <end position="19"/>
    </location>
</feature>
<dbReference type="PANTHER" id="PTHR43311">
    <property type="entry name" value="GLUTAMATE--TRNA LIGASE"/>
    <property type="match status" value="1"/>
</dbReference>
<comment type="caution">
    <text evidence="11">Lacks conserved residue(s) required for the propagation of feature annotation.</text>
</comment>
<evidence type="ECO:0000256" key="9">
    <source>
        <dbReference type="ARBA" id="ARBA00023146"/>
    </source>
</evidence>
<dbReference type="GO" id="GO:0005524">
    <property type="term" value="F:ATP binding"/>
    <property type="evidence" value="ECO:0007669"/>
    <property type="project" value="UniProtKB-UniRule"/>
</dbReference>
<dbReference type="GO" id="GO:0005829">
    <property type="term" value="C:cytosol"/>
    <property type="evidence" value="ECO:0007669"/>
    <property type="project" value="TreeGrafter"/>
</dbReference>
<dbReference type="Pfam" id="PF00749">
    <property type="entry name" value="tRNA-synt_1c"/>
    <property type="match status" value="1"/>
</dbReference>
<dbReference type="NCBIfam" id="TIGR00464">
    <property type="entry name" value="gltX_bact"/>
    <property type="match status" value="1"/>
</dbReference>
<dbReference type="GO" id="GO:0008270">
    <property type="term" value="F:zinc ion binding"/>
    <property type="evidence" value="ECO:0007669"/>
    <property type="project" value="InterPro"/>
</dbReference>
<dbReference type="EMBL" id="CP017675">
    <property type="protein sequence ID" value="APB34171.1"/>
    <property type="molecule type" value="Genomic_DNA"/>
</dbReference>
<dbReference type="CDD" id="cd00808">
    <property type="entry name" value="GluRS_core"/>
    <property type="match status" value="1"/>
</dbReference>
<sequence>MTVRVRIAPSPTGNLHIGTARTALFNWLFARHHQGEFILRIEDTDQERSQPEFTENIIAGLQWLGLHWDIGPIWQTQRTQRYREIIEQLLAQKLAYHSYETEAELQAMRAQQEAQKQAPRYTNQHRHLTPEQIAEFIAQGRQPVIRFQIDDQREIVWHDLVRGAMRWRGSDLGGDMVIARADGQPLYNFAVVVDDIDMQISHVIRGEDHIANTAKQILIYEALNAPIPDFAHTPLILNAEGRKLSKRDGVTSIFDFRNMGYLAVALTNYMTLLGWSPPAGEELFTLAEAVPLFSLERVNKAGGKFDWDKLNWINSHYIRQLSTKELCGELLPFWQQAGYGFNPESDQPWLWQLTELIAPSLVTLKDGVDLARFYMRELPDYDPEAIAQLQQMESQPILTALLAQTSPEDTDTAKQIVQTTVQQCGVKKGAVMKTLRAALMGSMHGPDLIQSWLILHQRRYAQLRLSEALQIAQGKN</sequence>
<dbReference type="GO" id="GO:0006424">
    <property type="term" value="P:glutamyl-tRNA aminoacylation"/>
    <property type="evidence" value="ECO:0007669"/>
    <property type="project" value="UniProtKB-UniRule"/>
</dbReference>
<comment type="catalytic activity">
    <reaction evidence="10 11">
        <text>tRNA(Glu) + L-glutamate + ATP = L-glutamyl-tRNA(Glu) + AMP + diphosphate</text>
        <dbReference type="Rhea" id="RHEA:23540"/>
        <dbReference type="Rhea" id="RHEA-COMP:9663"/>
        <dbReference type="Rhea" id="RHEA-COMP:9680"/>
        <dbReference type="ChEBI" id="CHEBI:29985"/>
        <dbReference type="ChEBI" id="CHEBI:30616"/>
        <dbReference type="ChEBI" id="CHEBI:33019"/>
        <dbReference type="ChEBI" id="CHEBI:78442"/>
        <dbReference type="ChEBI" id="CHEBI:78520"/>
        <dbReference type="ChEBI" id="CHEBI:456215"/>
        <dbReference type="EC" id="6.1.1.17"/>
    </reaction>
</comment>
<gene>
    <name evidence="11 14" type="primary">gltX</name>
    <name evidence="14" type="ORF">GlitD10_1845</name>
</gene>
<keyword evidence="5 11" id="KW-0436">Ligase</keyword>
<dbReference type="PRINTS" id="PR00987">
    <property type="entry name" value="TRNASYNTHGLU"/>
</dbReference>
<dbReference type="InterPro" id="IPR049940">
    <property type="entry name" value="GluQ/Sye"/>
</dbReference>
<dbReference type="OrthoDB" id="9807503at2"/>
<dbReference type="InterPro" id="IPR000924">
    <property type="entry name" value="Glu/Gln-tRNA-synth"/>
</dbReference>
<dbReference type="HAMAP" id="MF_00022">
    <property type="entry name" value="Glu_tRNA_synth_type1"/>
    <property type="match status" value="1"/>
</dbReference>
<evidence type="ECO:0000256" key="7">
    <source>
        <dbReference type="ARBA" id="ARBA00022840"/>
    </source>
</evidence>
<evidence type="ECO:0000256" key="10">
    <source>
        <dbReference type="ARBA" id="ARBA00048351"/>
    </source>
</evidence>
<dbReference type="InterPro" id="IPR045462">
    <property type="entry name" value="aa-tRNA-synth_I_cd-bd"/>
</dbReference>
<dbReference type="FunFam" id="3.40.50.620:FF:000007">
    <property type="entry name" value="Glutamate--tRNA ligase"/>
    <property type="match status" value="1"/>
</dbReference>
<keyword evidence="9 11" id="KW-0030">Aminoacyl-tRNA synthetase</keyword>
<accession>A0A1J0AE45</accession>
<keyword evidence="6 11" id="KW-0547">Nucleotide-binding</keyword>
<evidence type="ECO:0000259" key="13">
    <source>
        <dbReference type="Pfam" id="PF19269"/>
    </source>
</evidence>
<dbReference type="SUPFAM" id="SSF52374">
    <property type="entry name" value="Nucleotidylyl transferase"/>
    <property type="match status" value="1"/>
</dbReference>
<keyword evidence="4 11" id="KW-0963">Cytoplasm</keyword>
<evidence type="ECO:0000256" key="5">
    <source>
        <dbReference type="ARBA" id="ARBA00022598"/>
    </source>
</evidence>
<feature type="short sequence motif" description="'KMSKS' region" evidence="11">
    <location>
        <begin position="243"/>
        <end position="247"/>
    </location>
</feature>
<dbReference type="Gene3D" id="1.10.8.70">
    <property type="entry name" value="Glutamate-tRNA synthetase, class I, anticodon-binding domain 1"/>
    <property type="match status" value="1"/>
</dbReference>
<dbReference type="Pfam" id="PF19269">
    <property type="entry name" value="Anticodon_2"/>
    <property type="match status" value="1"/>
</dbReference>
<name>A0A1J0AE45_9CYAN</name>
<dbReference type="PANTHER" id="PTHR43311:SF2">
    <property type="entry name" value="GLUTAMATE--TRNA LIGASE, MITOCHONDRIAL-RELATED"/>
    <property type="match status" value="1"/>
</dbReference>
<evidence type="ECO:0000259" key="12">
    <source>
        <dbReference type="Pfam" id="PF00749"/>
    </source>
</evidence>
<evidence type="ECO:0000256" key="2">
    <source>
        <dbReference type="ARBA" id="ARBA00007894"/>
    </source>
</evidence>
<comment type="subunit">
    <text evidence="3 11">Monomer.</text>
</comment>
<dbReference type="InterPro" id="IPR014729">
    <property type="entry name" value="Rossmann-like_a/b/a_fold"/>
</dbReference>
<dbReference type="SUPFAM" id="SSF48163">
    <property type="entry name" value="An anticodon-binding domain of class I aminoacyl-tRNA synthetases"/>
    <property type="match status" value="1"/>
</dbReference>
<dbReference type="Gene3D" id="1.10.10.350">
    <property type="match status" value="1"/>
</dbReference>
<evidence type="ECO:0000256" key="8">
    <source>
        <dbReference type="ARBA" id="ARBA00022917"/>
    </source>
</evidence>
<dbReference type="InterPro" id="IPR033910">
    <property type="entry name" value="GluRS_core"/>
</dbReference>
<comment type="similarity">
    <text evidence="2 11">Belongs to the class-I aminoacyl-tRNA synthetase family. Glutamate--tRNA ligase type 1 subfamily.</text>
</comment>
<dbReference type="GO" id="GO:0000049">
    <property type="term" value="F:tRNA binding"/>
    <property type="evidence" value="ECO:0007669"/>
    <property type="project" value="InterPro"/>
</dbReference>
<dbReference type="Proteomes" id="UP000180235">
    <property type="component" value="Chromosome"/>
</dbReference>
<evidence type="ECO:0000256" key="4">
    <source>
        <dbReference type="ARBA" id="ARBA00022490"/>
    </source>
</evidence>
<dbReference type="NCBIfam" id="NF004315">
    <property type="entry name" value="PRK05710.1-4"/>
    <property type="match status" value="1"/>
</dbReference>
<dbReference type="InterPro" id="IPR020058">
    <property type="entry name" value="Glu/Gln-tRNA-synth_Ib_cat-dom"/>
</dbReference>
<dbReference type="AlphaFoldDB" id="A0A1J0AE45"/>
<proteinExistence type="inferred from homology"/>
<evidence type="ECO:0000256" key="1">
    <source>
        <dbReference type="ARBA" id="ARBA00004496"/>
    </source>
</evidence>
<dbReference type="Gene3D" id="3.40.50.620">
    <property type="entry name" value="HUPs"/>
    <property type="match status" value="1"/>
</dbReference>
<dbReference type="GO" id="GO:0004818">
    <property type="term" value="F:glutamate-tRNA ligase activity"/>
    <property type="evidence" value="ECO:0007669"/>
    <property type="project" value="UniProtKB-UniRule"/>
</dbReference>
<evidence type="ECO:0000313" key="14">
    <source>
        <dbReference type="EMBL" id="APB34171.1"/>
    </source>
</evidence>
<dbReference type="STRING" id="1188229.GlitD10_1845"/>
<organism evidence="14 15">
    <name type="scientific">Gloeomargarita lithophora Alchichica-D10</name>
    <dbReference type="NCBI Taxonomy" id="1188229"/>
    <lineage>
        <taxon>Bacteria</taxon>
        <taxon>Bacillati</taxon>
        <taxon>Cyanobacteriota</taxon>
        <taxon>Cyanophyceae</taxon>
        <taxon>Gloeomargaritales</taxon>
        <taxon>Gloeomargaritaceae</taxon>
        <taxon>Gloeomargarita</taxon>
    </lineage>
</organism>
<dbReference type="EC" id="6.1.1.17" evidence="11"/>
<feature type="binding site" evidence="11">
    <location>
        <position position="246"/>
    </location>
    <ligand>
        <name>ATP</name>
        <dbReference type="ChEBI" id="CHEBI:30616"/>
    </ligand>
</feature>
<dbReference type="InterPro" id="IPR020751">
    <property type="entry name" value="aa-tRNA-synth_I_codon-bd_sub2"/>
</dbReference>
<dbReference type="KEGG" id="glt:GlitD10_1845"/>
<dbReference type="InterPro" id="IPR001412">
    <property type="entry name" value="aa-tRNA-synth_I_CS"/>
</dbReference>
<evidence type="ECO:0000313" key="15">
    <source>
        <dbReference type="Proteomes" id="UP000180235"/>
    </source>
</evidence>
<dbReference type="RefSeq" id="WP_071454653.1">
    <property type="nucleotide sequence ID" value="NZ_CP017675.1"/>
</dbReference>
<reference evidence="14 15" key="1">
    <citation type="submission" date="2016-10" db="EMBL/GenBank/DDBJ databases">
        <title>Description of Gloeomargarita lithophora gen. nov., sp. nov., a thylakoid-bearing basal-branching cyanobacterium with intracellular carbonates, and proposal for Gloeomargaritales ord. nov.</title>
        <authorList>
            <person name="Moreira D."/>
            <person name="Tavera R."/>
            <person name="Benzerara K."/>
            <person name="Skouri-Panet F."/>
            <person name="Couradeau E."/>
            <person name="Gerard E."/>
            <person name="Loussert C."/>
            <person name="Novelo E."/>
            <person name="Zivanovic Y."/>
            <person name="Lopez-Garcia P."/>
        </authorList>
    </citation>
    <scope>NUCLEOTIDE SEQUENCE [LARGE SCALE GENOMIC DNA]</scope>
    <source>
        <strain evidence="14 15">D10</strain>
    </source>
</reference>
<comment type="subcellular location">
    <subcellularLocation>
        <location evidence="1 11">Cytoplasm</location>
    </subcellularLocation>
</comment>
<keyword evidence="7 11" id="KW-0067">ATP-binding</keyword>
<feature type="domain" description="Aminoacyl-tRNA synthetase class I anticodon-binding" evidence="13">
    <location>
        <begin position="326"/>
        <end position="458"/>
    </location>
</feature>
<protein>
    <recommendedName>
        <fullName evidence="11">Glutamate--tRNA ligase</fullName>
        <ecNumber evidence="11">6.1.1.17</ecNumber>
    </recommendedName>
    <alternativeName>
        <fullName evidence="11">Glutamyl-tRNA synthetase</fullName>
        <shortName evidence="11">GluRS</shortName>
    </alternativeName>
</protein>
<evidence type="ECO:0000256" key="3">
    <source>
        <dbReference type="ARBA" id="ARBA00011245"/>
    </source>
</evidence>
<keyword evidence="15" id="KW-1185">Reference proteome</keyword>
<evidence type="ECO:0000256" key="6">
    <source>
        <dbReference type="ARBA" id="ARBA00022741"/>
    </source>
</evidence>
<evidence type="ECO:0000256" key="11">
    <source>
        <dbReference type="HAMAP-Rule" id="MF_00022"/>
    </source>
</evidence>
<dbReference type="InterPro" id="IPR004527">
    <property type="entry name" value="Glu-tRNA-ligase_bac/mito"/>
</dbReference>
<comment type="function">
    <text evidence="11">Catalyzes the attachment of glutamate to tRNA(Glu) in a two-step reaction: glutamate is first activated by ATP to form Glu-AMP and then transferred to the acceptor end of tRNA(Glu).</text>
</comment>
<dbReference type="InterPro" id="IPR008925">
    <property type="entry name" value="aa_tRNA-synth_I_cd-bd_sf"/>
</dbReference>
<keyword evidence="8 11" id="KW-0648">Protein biosynthesis</keyword>